<gene>
    <name evidence="2" type="ORF">CYJ76_06460</name>
</gene>
<organism evidence="2 3">
    <name type="scientific">Kytococcus schroeteri</name>
    <dbReference type="NCBI Taxonomy" id="138300"/>
    <lineage>
        <taxon>Bacteria</taxon>
        <taxon>Bacillati</taxon>
        <taxon>Actinomycetota</taxon>
        <taxon>Actinomycetes</taxon>
        <taxon>Micrococcales</taxon>
        <taxon>Kytococcaceae</taxon>
        <taxon>Kytococcus</taxon>
    </lineage>
</organism>
<dbReference type="AlphaFoldDB" id="A0A2I1PAP6"/>
<dbReference type="Proteomes" id="UP000234206">
    <property type="component" value="Unassembled WGS sequence"/>
</dbReference>
<comment type="caution">
    <text evidence="2">The sequence shown here is derived from an EMBL/GenBank/DDBJ whole genome shotgun (WGS) entry which is preliminary data.</text>
</comment>
<feature type="transmembrane region" description="Helical" evidence="1">
    <location>
        <begin position="44"/>
        <end position="64"/>
    </location>
</feature>
<proteinExistence type="predicted"/>
<evidence type="ECO:0000313" key="2">
    <source>
        <dbReference type="EMBL" id="PKZ41698.1"/>
    </source>
</evidence>
<feature type="transmembrane region" description="Helical" evidence="1">
    <location>
        <begin position="302"/>
        <end position="325"/>
    </location>
</feature>
<evidence type="ECO:0000313" key="3">
    <source>
        <dbReference type="Proteomes" id="UP000234206"/>
    </source>
</evidence>
<evidence type="ECO:0000256" key="1">
    <source>
        <dbReference type="SAM" id="Phobius"/>
    </source>
</evidence>
<feature type="transmembrane region" description="Helical" evidence="1">
    <location>
        <begin position="190"/>
        <end position="206"/>
    </location>
</feature>
<feature type="transmembrane region" description="Helical" evidence="1">
    <location>
        <begin position="119"/>
        <end position="142"/>
    </location>
</feature>
<feature type="transmembrane region" description="Helical" evidence="1">
    <location>
        <begin position="407"/>
        <end position="425"/>
    </location>
</feature>
<feature type="transmembrane region" description="Helical" evidence="1">
    <location>
        <begin position="84"/>
        <end position="107"/>
    </location>
</feature>
<name>A0A2I1PAP6_9MICO</name>
<sequence length="435" mass="44750">MLRPRTLGILVVGVVCGCLYGLHARSAAAPTVADHLWMRLTDPRPWVSVILPASLVVAVSDGVWHGSPAARMRHGTDRSLTRALFLDALTASCAALGGYLLGAAASATGLPWESLPQAAPTLAACLMTLAAATTLLSTAVAGAAAWRAAAGWALCCAVVLWAVCQIGLGIPALGVGPVDLALPGPEAGRVRSLASLLACAALAVAVQRGPLRPTSAFWTTTAAAGLWTLAAPALQGNGWHSSGEVLLLTWWGHGGGAFDAQVFTVHWMVTNLPVLMALLALDTPALRSAPLRVLAHGRTWPVLKPSVTAPAVAVVGATACTTVIATVMTGEQLSSSLLLGGHLLLGWLLHVLVWGTLTVSVTWVAGDQNWGLIVLSSTLLLAPLAPWESSHLPLGLTALAQDAGASPAWLWLAAPVAALALTIRCSPLPRQGRDL</sequence>
<accession>A0A2I1PAP6</accession>
<keyword evidence="1" id="KW-0472">Membrane</keyword>
<protein>
    <submittedName>
        <fullName evidence="2">Uncharacterized protein</fullName>
    </submittedName>
</protein>
<feature type="transmembrane region" description="Helical" evidence="1">
    <location>
        <begin position="337"/>
        <end position="357"/>
    </location>
</feature>
<keyword evidence="1" id="KW-0812">Transmembrane</keyword>
<feature type="transmembrane region" description="Helical" evidence="1">
    <location>
        <begin position="369"/>
        <end position="387"/>
    </location>
</feature>
<dbReference type="PROSITE" id="PS51257">
    <property type="entry name" value="PROKAR_LIPOPROTEIN"/>
    <property type="match status" value="1"/>
</dbReference>
<dbReference type="EMBL" id="PKIZ01000010">
    <property type="protein sequence ID" value="PKZ41698.1"/>
    <property type="molecule type" value="Genomic_DNA"/>
</dbReference>
<keyword evidence="3" id="KW-1185">Reference proteome</keyword>
<feature type="transmembrane region" description="Helical" evidence="1">
    <location>
        <begin position="149"/>
        <end position="170"/>
    </location>
</feature>
<keyword evidence="1" id="KW-1133">Transmembrane helix</keyword>
<reference evidence="2 3" key="1">
    <citation type="submission" date="2017-12" db="EMBL/GenBank/DDBJ databases">
        <title>Phylogenetic diversity of female urinary microbiome.</title>
        <authorList>
            <person name="Thomas-White K."/>
            <person name="Wolfe A.J."/>
        </authorList>
    </citation>
    <scope>NUCLEOTIDE SEQUENCE [LARGE SCALE GENOMIC DNA]</scope>
    <source>
        <strain evidence="2 3">UMB1298</strain>
    </source>
</reference>